<dbReference type="SMART" id="SM01110">
    <property type="entry name" value="Cutinase"/>
    <property type="match status" value="1"/>
</dbReference>
<evidence type="ECO:0008006" key="6">
    <source>
        <dbReference type="Google" id="ProtNLM"/>
    </source>
</evidence>
<dbReference type="Proteomes" id="UP000091918">
    <property type="component" value="Unassembled WGS sequence"/>
</dbReference>
<evidence type="ECO:0000313" key="5">
    <source>
        <dbReference type="Proteomes" id="UP000091918"/>
    </source>
</evidence>
<proteinExistence type="predicted"/>
<evidence type="ECO:0000256" key="1">
    <source>
        <dbReference type="ARBA" id="ARBA00022801"/>
    </source>
</evidence>
<dbReference type="AlphaFoldDB" id="A0A1B7NU78"/>
<evidence type="ECO:0000313" key="4">
    <source>
        <dbReference type="EMBL" id="OAX80315.1"/>
    </source>
</evidence>
<dbReference type="STRING" id="1658172.A0A1B7NU78"/>
<dbReference type="Gene3D" id="3.40.50.1820">
    <property type="entry name" value="alpha/beta hydrolase"/>
    <property type="match status" value="1"/>
</dbReference>
<evidence type="ECO:0000256" key="3">
    <source>
        <dbReference type="SAM" id="SignalP"/>
    </source>
</evidence>
<keyword evidence="2" id="KW-1015">Disulfide bond</keyword>
<gene>
    <name evidence="4" type="ORF">ACJ72_05355</name>
</gene>
<keyword evidence="3" id="KW-0732">Signal</keyword>
<comment type="caution">
    <text evidence="4">The sequence shown here is derived from an EMBL/GenBank/DDBJ whole genome shotgun (WGS) entry which is preliminary data.</text>
</comment>
<feature type="chain" id="PRO_5008598219" description="Cutinase" evidence="3">
    <location>
        <begin position="27"/>
        <end position="264"/>
    </location>
</feature>
<dbReference type="PANTHER" id="PTHR33630:SF9">
    <property type="entry name" value="CUTINASE 4"/>
    <property type="match status" value="1"/>
</dbReference>
<protein>
    <recommendedName>
        <fullName evidence="6">Cutinase</fullName>
    </recommendedName>
</protein>
<dbReference type="GO" id="GO:0052689">
    <property type="term" value="F:carboxylic ester hydrolase activity"/>
    <property type="evidence" value="ECO:0007669"/>
    <property type="project" value="UniProtKB-ARBA"/>
</dbReference>
<keyword evidence="5" id="KW-1185">Reference proteome</keyword>
<dbReference type="InterPro" id="IPR000675">
    <property type="entry name" value="Cutinase/axe"/>
</dbReference>
<name>A0A1B7NU78_9EURO</name>
<dbReference type="PANTHER" id="PTHR33630">
    <property type="entry name" value="CUTINASE RV1984C-RELATED-RELATED"/>
    <property type="match status" value="1"/>
</dbReference>
<dbReference type="Pfam" id="PF01083">
    <property type="entry name" value="Cutinase"/>
    <property type="match status" value="1"/>
</dbReference>
<evidence type="ECO:0000256" key="2">
    <source>
        <dbReference type="ARBA" id="ARBA00023157"/>
    </source>
</evidence>
<accession>A0A1B7NU78</accession>
<sequence>MRPILRITAPFTAAFLILLSTRLVSTNPLPVPVPQAQPAPAPCAAITVISARGTTEDPGEGRLTTIASDLANAHENSERIALDYPAYLFPYSVSLFRGIQALTGLLNTSVSSCPTTKVVLLGYSQGAHVIGNTLCGGAFAEQGIDQRIGNKVAAIIFMADPRHVPGKSFNVGSSTKSGYPSVASSPKFEPMYKITLKLHLSCQLFPRPESENCDVYASRMRSYCDSGDPVCDSGFEQEVHRAVVEKYRADAVAFVNRLLFCIVP</sequence>
<dbReference type="InterPro" id="IPR029058">
    <property type="entry name" value="AB_hydrolase_fold"/>
</dbReference>
<organism evidence="4 5">
    <name type="scientific">Emergomyces africanus</name>
    <dbReference type="NCBI Taxonomy" id="1955775"/>
    <lineage>
        <taxon>Eukaryota</taxon>
        <taxon>Fungi</taxon>
        <taxon>Dikarya</taxon>
        <taxon>Ascomycota</taxon>
        <taxon>Pezizomycotina</taxon>
        <taxon>Eurotiomycetes</taxon>
        <taxon>Eurotiomycetidae</taxon>
        <taxon>Onygenales</taxon>
        <taxon>Ajellomycetaceae</taxon>
        <taxon>Emergomyces</taxon>
    </lineage>
</organism>
<keyword evidence="1" id="KW-0378">Hydrolase</keyword>
<dbReference type="EMBL" id="LGUA01000736">
    <property type="protein sequence ID" value="OAX80315.1"/>
    <property type="molecule type" value="Genomic_DNA"/>
</dbReference>
<dbReference type="SUPFAM" id="SSF53474">
    <property type="entry name" value="alpha/beta-Hydrolases"/>
    <property type="match status" value="1"/>
</dbReference>
<reference evidence="4 5" key="1">
    <citation type="submission" date="2015-07" db="EMBL/GenBank/DDBJ databases">
        <title>Emmonsia species relationships and genome sequence.</title>
        <authorList>
            <person name="Cuomo C.A."/>
            <person name="Schwartz I.S."/>
            <person name="Kenyon C."/>
            <person name="de Hoog G.S."/>
            <person name="Govender N.P."/>
            <person name="Botha A."/>
            <person name="Moreno L."/>
            <person name="de Vries M."/>
            <person name="Munoz J.F."/>
            <person name="Stielow J.B."/>
        </authorList>
    </citation>
    <scope>NUCLEOTIDE SEQUENCE [LARGE SCALE GENOMIC DNA]</scope>
    <source>
        <strain evidence="4 5">CBS 136260</strain>
    </source>
</reference>
<feature type="signal peptide" evidence="3">
    <location>
        <begin position="1"/>
        <end position="26"/>
    </location>
</feature>
<dbReference type="OrthoDB" id="2586582at2759"/>